<evidence type="ECO:0000313" key="2">
    <source>
        <dbReference type="Proteomes" id="UP000821845"/>
    </source>
</evidence>
<accession>A0ACB7S3H8</accession>
<comment type="caution">
    <text evidence="1">The sequence shown here is derived from an EMBL/GenBank/DDBJ whole genome shotgun (WGS) entry which is preliminary data.</text>
</comment>
<dbReference type="EMBL" id="CM023486">
    <property type="protein sequence ID" value="KAH6927742.1"/>
    <property type="molecule type" value="Genomic_DNA"/>
</dbReference>
<dbReference type="Proteomes" id="UP000821845">
    <property type="component" value="Chromosome 6"/>
</dbReference>
<organism evidence="1 2">
    <name type="scientific">Hyalomma asiaticum</name>
    <name type="common">Tick</name>
    <dbReference type="NCBI Taxonomy" id="266040"/>
    <lineage>
        <taxon>Eukaryota</taxon>
        <taxon>Metazoa</taxon>
        <taxon>Ecdysozoa</taxon>
        <taxon>Arthropoda</taxon>
        <taxon>Chelicerata</taxon>
        <taxon>Arachnida</taxon>
        <taxon>Acari</taxon>
        <taxon>Parasitiformes</taxon>
        <taxon>Ixodida</taxon>
        <taxon>Ixodoidea</taxon>
        <taxon>Ixodidae</taxon>
        <taxon>Hyalomminae</taxon>
        <taxon>Hyalomma</taxon>
    </lineage>
</organism>
<sequence length="475" mass="54312">MDVHSNYSDFFEGTEKLLEVWFCRTDGKDDNCDLRKISREQWESLLQEVKCVIISFKRSEHLDSYVLSESSMFVSKRCFILKTCGSTTLLNAVTPLLYIVKMTTGFNFVQDIFYSRKNFMRPELQNKPHTSFEDEIESLEGIFEDGAAYCMGRINRDCWYLYTLNTPLGLHGNPVADQTLEVIMQDLDQNVMSIFTQEGSSSARDATQKSGIDQIYPGATLDEYLFDPCGYSVNGILKGRYYFTIHITPEPHCSYVSFETNAPQDNYHELVNTLLKMFLPGKFVMTLFANKLLRSHSTSSSSASPHFANDRTTTLHDTATHAERTHPHTVAREALLTRPLGLSVAAKGMKESCNTEFHNYNRKELQKVDREQFGFKLRGNAGNALWPSHGSRHHRQRQTSGQEAFLKTWLQRGIRSKILWPMLRLCSFLLLACMFLYQASSITDEYLAYPTAVDVKMEGQGTLKYPGISFCVTNW</sequence>
<reference evidence="1" key="1">
    <citation type="submission" date="2020-05" db="EMBL/GenBank/DDBJ databases">
        <title>Large-scale comparative analyses of tick genomes elucidate their genetic diversity and vector capacities.</title>
        <authorList>
            <person name="Jia N."/>
            <person name="Wang J."/>
            <person name="Shi W."/>
            <person name="Du L."/>
            <person name="Sun Y."/>
            <person name="Zhan W."/>
            <person name="Jiang J."/>
            <person name="Wang Q."/>
            <person name="Zhang B."/>
            <person name="Ji P."/>
            <person name="Sakyi L.B."/>
            <person name="Cui X."/>
            <person name="Yuan T."/>
            <person name="Jiang B."/>
            <person name="Yang W."/>
            <person name="Lam T.T.-Y."/>
            <person name="Chang Q."/>
            <person name="Ding S."/>
            <person name="Wang X."/>
            <person name="Zhu J."/>
            <person name="Ruan X."/>
            <person name="Zhao L."/>
            <person name="Wei J."/>
            <person name="Que T."/>
            <person name="Du C."/>
            <person name="Cheng J."/>
            <person name="Dai P."/>
            <person name="Han X."/>
            <person name="Huang E."/>
            <person name="Gao Y."/>
            <person name="Liu J."/>
            <person name="Shao H."/>
            <person name="Ye R."/>
            <person name="Li L."/>
            <person name="Wei W."/>
            <person name="Wang X."/>
            <person name="Wang C."/>
            <person name="Yang T."/>
            <person name="Huo Q."/>
            <person name="Li W."/>
            <person name="Guo W."/>
            <person name="Chen H."/>
            <person name="Zhou L."/>
            <person name="Ni X."/>
            <person name="Tian J."/>
            <person name="Zhou Y."/>
            <person name="Sheng Y."/>
            <person name="Liu T."/>
            <person name="Pan Y."/>
            <person name="Xia L."/>
            <person name="Li J."/>
            <person name="Zhao F."/>
            <person name="Cao W."/>
        </authorList>
    </citation>
    <scope>NUCLEOTIDE SEQUENCE</scope>
    <source>
        <strain evidence="1">Hyas-2018</strain>
    </source>
</reference>
<proteinExistence type="predicted"/>
<keyword evidence="2" id="KW-1185">Reference proteome</keyword>
<name>A0ACB7S3H8_HYAAI</name>
<protein>
    <submittedName>
        <fullName evidence="1">Uncharacterized protein</fullName>
    </submittedName>
</protein>
<evidence type="ECO:0000313" key="1">
    <source>
        <dbReference type="EMBL" id="KAH6927742.1"/>
    </source>
</evidence>
<gene>
    <name evidence="1" type="ORF">HPB50_007661</name>
</gene>